<gene>
    <name evidence="5" type="ORF">L798_07749</name>
</gene>
<dbReference type="Proteomes" id="UP000027135">
    <property type="component" value="Unassembled WGS sequence"/>
</dbReference>
<evidence type="ECO:0000313" key="5">
    <source>
        <dbReference type="EMBL" id="KDR18377.1"/>
    </source>
</evidence>
<dbReference type="FunCoup" id="A0A067REA1">
    <property type="interactions" value="2237"/>
</dbReference>
<dbReference type="Pfam" id="PF04641">
    <property type="entry name" value="Rtf2"/>
    <property type="match status" value="1"/>
</dbReference>
<sequence length="334" mass="37807">MGCDGGTIPKRNELVAVKKKPVQEKDEKNAWFWSTCSLTQLPFEPPVASCFLGKFYNKCAVIDALLNKSPVLPQHIKRLKDIKDLQLTPNPAFKPSAEKGDVYADCHLAPYICPVVGIEMNGKFRFVFLWGCGCVMSERALKEVKSKLCLKCQQPFSEEDIVILNPTPEDLDLMRTRLETRQARVKAGKKAHNHAEYKGHANATVTSTETSSNRQDITKKLSDQSTRVHDGKEETSSFVSGEEERQKSKLQNGKSRPKLLLKHDDKLNGIKNALPTKRQMGHDIEDPLFKKTRRSYSVASDPKATDVFKSLFTSHQKAQQQTKAHWITYNPFYN</sequence>
<evidence type="ECO:0000256" key="3">
    <source>
        <dbReference type="ARBA" id="ARBA00030367"/>
    </source>
</evidence>
<dbReference type="AlphaFoldDB" id="A0A067REA1"/>
<evidence type="ECO:0000313" key="6">
    <source>
        <dbReference type="Proteomes" id="UP000027135"/>
    </source>
</evidence>
<evidence type="ECO:0000256" key="1">
    <source>
        <dbReference type="ARBA" id="ARBA00009885"/>
    </source>
</evidence>
<dbReference type="CDD" id="cd16653">
    <property type="entry name" value="RING-like_Rtf2"/>
    <property type="match status" value="1"/>
</dbReference>
<proteinExistence type="inferred from homology"/>
<dbReference type="GO" id="GO:0005634">
    <property type="term" value="C:nucleus"/>
    <property type="evidence" value="ECO:0007669"/>
    <property type="project" value="TreeGrafter"/>
</dbReference>
<feature type="region of interest" description="Disordered" evidence="4">
    <location>
        <begin position="184"/>
        <end position="260"/>
    </location>
</feature>
<reference evidence="5 6" key="1">
    <citation type="journal article" date="2014" name="Nat. Commun.">
        <title>Molecular traces of alternative social organization in a termite genome.</title>
        <authorList>
            <person name="Terrapon N."/>
            <person name="Li C."/>
            <person name="Robertson H.M."/>
            <person name="Ji L."/>
            <person name="Meng X."/>
            <person name="Booth W."/>
            <person name="Chen Z."/>
            <person name="Childers C.P."/>
            <person name="Glastad K.M."/>
            <person name="Gokhale K."/>
            <person name="Gowin J."/>
            <person name="Gronenberg W."/>
            <person name="Hermansen R.A."/>
            <person name="Hu H."/>
            <person name="Hunt B.G."/>
            <person name="Huylmans A.K."/>
            <person name="Khalil S.M."/>
            <person name="Mitchell R.D."/>
            <person name="Munoz-Torres M.C."/>
            <person name="Mustard J.A."/>
            <person name="Pan H."/>
            <person name="Reese J.T."/>
            <person name="Scharf M.E."/>
            <person name="Sun F."/>
            <person name="Vogel H."/>
            <person name="Xiao J."/>
            <person name="Yang W."/>
            <person name="Yang Z."/>
            <person name="Yang Z."/>
            <person name="Zhou J."/>
            <person name="Zhu J."/>
            <person name="Brent C.S."/>
            <person name="Elsik C.G."/>
            <person name="Goodisman M.A."/>
            <person name="Liberles D.A."/>
            <person name="Roe R.M."/>
            <person name="Vargo E.L."/>
            <person name="Vilcinskas A."/>
            <person name="Wang J."/>
            <person name="Bornberg-Bauer E."/>
            <person name="Korb J."/>
            <person name="Zhang G."/>
            <person name="Liebig J."/>
        </authorList>
    </citation>
    <scope>NUCLEOTIDE SEQUENCE [LARGE SCALE GENOMIC DNA]</scope>
    <source>
        <tissue evidence="5">Whole organism</tissue>
    </source>
</reference>
<protein>
    <recommendedName>
        <fullName evidence="2">Replication termination factor 2</fullName>
    </recommendedName>
    <alternativeName>
        <fullName evidence="3">Replication termination factor 2 domain-containing protein 1</fullName>
    </alternativeName>
</protein>
<organism evidence="5 6">
    <name type="scientific">Zootermopsis nevadensis</name>
    <name type="common">Dampwood termite</name>
    <dbReference type="NCBI Taxonomy" id="136037"/>
    <lineage>
        <taxon>Eukaryota</taxon>
        <taxon>Metazoa</taxon>
        <taxon>Ecdysozoa</taxon>
        <taxon>Arthropoda</taxon>
        <taxon>Hexapoda</taxon>
        <taxon>Insecta</taxon>
        <taxon>Pterygota</taxon>
        <taxon>Neoptera</taxon>
        <taxon>Polyneoptera</taxon>
        <taxon>Dictyoptera</taxon>
        <taxon>Blattodea</taxon>
        <taxon>Blattoidea</taxon>
        <taxon>Termitoidae</taxon>
        <taxon>Termopsidae</taxon>
        <taxon>Zootermopsis</taxon>
    </lineage>
</organism>
<dbReference type="PANTHER" id="PTHR12775:SF0">
    <property type="entry name" value="REPLICATION TERMINATION FACTOR 2"/>
    <property type="match status" value="1"/>
</dbReference>
<dbReference type="STRING" id="136037.A0A067REA1"/>
<dbReference type="OMA" id="KVCTEER"/>
<evidence type="ECO:0000256" key="4">
    <source>
        <dbReference type="SAM" id="MobiDB-lite"/>
    </source>
</evidence>
<name>A0A067REA1_ZOONE</name>
<dbReference type="EMBL" id="KK852690">
    <property type="protein sequence ID" value="KDR18377.1"/>
    <property type="molecule type" value="Genomic_DNA"/>
</dbReference>
<feature type="compositionally biased region" description="Basic and acidic residues" evidence="4">
    <location>
        <begin position="216"/>
        <end position="235"/>
    </location>
</feature>
<evidence type="ECO:0000256" key="2">
    <source>
        <dbReference type="ARBA" id="ARBA00015157"/>
    </source>
</evidence>
<dbReference type="GO" id="GO:0006274">
    <property type="term" value="P:DNA replication termination"/>
    <property type="evidence" value="ECO:0007669"/>
    <property type="project" value="TreeGrafter"/>
</dbReference>
<dbReference type="InterPro" id="IPR006735">
    <property type="entry name" value="Rtf2"/>
</dbReference>
<dbReference type="eggNOG" id="KOG3113">
    <property type="taxonomic scope" value="Eukaryota"/>
</dbReference>
<comment type="similarity">
    <text evidence="1">Belongs to the rtf2 family.</text>
</comment>
<dbReference type="OrthoDB" id="247013at2759"/>
<dbReference type="PANTHER" id="PTHR12775">
    <property type="entry name" value="PROTEIN C20ORF43 HOMOLOG"/>
    <property type="match status" value="1"/>
</dbReference>
<dbReference type="InParanoid" id="A0A067REA1"/>
<feature type="compositionally biased region" description="Polar residues" evidence="4">
    <location>
        <begin position="203"/>
        <end position="215"/>
    </location>
</feature>
<keyword evidence="6" id="KW-1185">Reference proteome</keyword>
<dbReference type="InterPro" id="IPR027799">
    <property type="entry name" value="Rtf2_RING-finger"/>
</dbReference>
<accession>A0A067REA1</accession>